<comment type="similarity">
    <text evidence="2">Belongs to the arsenical resistance-3 (ACR3) (TC 2.A.59) family.</text>
</comment>
<reference evidence="8 9" key="1">
    <citation type="journal article" date="2015" name="Genome Announc.">
        <title>Complete Genome Sequence of Steroid-Transforming Nocardioides simplex VKM Ac-2033D.</title>
        <authorList>
            <person name="Shtratnikova V.Y."/>
            <person name="Schelkunov M.I."/>
            <person name="Pekov Y.A."/>
            <person name="Fokina V.V."/>
            <person name="Logacheva M.D."/>
            <person name="Sokolov S.L."/>
            <person name="Bragin E.Y."/>
            <person name="Ashapkin V.V."/>
            <person name="Donova M.V."/>
        </authorList>
    </citation>
    <scope>NUCLEOTIDE SEQUENCE [LARGE SCALE GENOMIC DNA]</scope>
    <source>
        <strain evidence="8 9">VKM Ac-2033D</strain>
    </source>
</reference>
<dbReference type="KEGG" id="psim:KR76_26010"/>
<keyword evidence="7" id="KW-0472">Membrane</keyword>
<sequence length="335" mass="34998">MPTPASVAALERHQVAIYLGGLGAGAAVGLAWPGAADPLERAIYPVLGVLLYATFLQVPFTEVAGAFRDRRFLGTVLVLNFVVVPLVVAGLTAVVSLERAVLLGVLLTLLTPCIDYVIVFSRLAGADSERLVAAAPLLMLAQVLALPVLLWLFVGSELADVVEAGPFVEAFGLLIVLPLALAWATQALADRRRAGVVVSRAMTAAMVPLMALTLLVVVGSQVPTLDGRYGEIAAVVPVYAAFLVVMAVLGVAAVRLTGLDVGRGRALVFSGATRNSLVVLPLALALPAAYAVTPAVVVTQTLVELVGMLVYVRLVPWLVSERGAPRPLSRGPRRP</sequence>
<dbReference type="RefSeq" id="WP_038682495.1">
    <property type="nucleotide sequence ID" value="NZ_BJMC01000021.1"/>
</dbReference>
<dbReference type="HOGENOM" id="CLU_022869_1_1_11"/>
<accession>A0A0A1DPQ4</accession>
<keyword evidence="5" id="KW-0812">Transmembrane</keyword>
<evidence type="ECO:0000256" key="7">
    <source>
        <dbReference type="ARBA" id="ARBA00023136"/>
    </source>
</evidence>
<organism evidence="8 9">
    <name type="scientific">Nocardioides simplex</name>
    <name type="common">Arthrobacter simplex</name>
    <dbReference type="NCBI Taxonomy" id="2045"/>
    <lineage>
        <taxon>Bacteria</taxon>
        <taxon>Bacillati</taxon>
        <taxon>Actinomycetota</taxon>
        <taxon>Actinomycetes</taxon>
        <taxon>Propionibacteriales</taxon>
        <taxon>Nocardioidaceae</taxon>
        <taxon>Pimelobacter</taxon>
    </lineage>
</organism>
<dbReference type="eggNOG" id="COG0798">
    <property type="taxonomic scope" value="Bacteria"/>
</dbReference>
<dbReference type="EMBL" id="CP009896">
    <property type="protein sequence ID" value="AIY19364.1"/>
    <property type="molecule type" value="Genomic_DNA"/>
</dbReference>
<dbReference type="PANTHER" id="PTHR43057">
    <property type="entry name" value="ARSENITE EFFLUX TRANSPORTER"/>
    <property type="match status" value="1"/>
</dbReference>
<dbReference type="InterPro" id="IPR004706">
    <property type="entry name" value="Arsenical-R_Acr3"/>
</dbReference>
<dbReference type="Gene3D" id="1.20.1530.20">
    <property type="match status" value="1"/>
</dbReference>
<name>A0A0A1DPQ4_NOCSI</name>
<dbReference type="GO" id="GO:0015104">
    <property type="term" value="F:antimonite transmembrane transporter activity"/>
    <property type="evidence" value="ECO:0007669"/>
    <property type="project" value="TreeGrafter"/>
</dbReference>
<dbReference type="STRING" id="2045.KR76_26010"/>
<comment type="subcellular location">
    <subcellularLocation>
        <location evidence="1">Cell membrane</location>
        <topology evidence="1">Multi-pass membrane protein</topology>
    </subcellularLocation>
</comment>
<evidence type="ECO:0000256" key="2">
    <source>
        <dbReference type="ARBA" id="ARBA00010110"/>
    </source>
</evidence>
<dbReference type="InterPro" id="IPR038770">
    <property type="entry name" value="Na+/solute_symporter_sf"/>
</dbReference>
<keyword evidence="4" id="KW-1003">Cell membrane</keyword>
<dbReference type="GO" id="GO:0015105">
    <property type="term" value="F:arsenite transmembrane transporter activity"/>
    <property type="evidence" value="ECO:0007669"/>
    <property type="project" value="TreeGrafter"/>
</dbReference>
<evidence type="ECO:0000256" key="6">
    <source>
        <dbReference type="ARBA" id="ARBA00022989"/>
    </source>
</evidence>
<gene>
    <name evidence="8" type="ORF">KR76_26010</name>
</gene>
<proteinExistence type="inferred from homology"/>
<evidence type="ECO:0000256" key="5">
    <source>
        <dbReference type="ARBA" id="ARBA00022692"/>
    </source>
</evidence>
<dbReference type="PANTHER" id="PTHR43057:SF1">
    <property type="entry name" value="ARSENICAL-RESISTANCE PROTEIN 3"/>
    <property type="match status" value="1"/>
</dbReference>
<dbReference type="GeneID" id="96612202"/>
<keyword evidence="9" id="KW-1185">Reference proteome</keyword>
<evidence type="ECO:0000256" key="4">
    <source>
        <dbReference type="ARBA" id="ARBA00022475"/>
    </source>
</evidence>
<evidence type="ECO:0000256" key="3">
    <source>
        <dbReference type="ARBA" id="ARBA00022448"/>
    </source>
</evidence>
<dbReference type="GO" id="GO:0005886">
    <property type="term" value="C:plasma membrane"/>
    <property type="evidence" value="ECO:0007669"/>
    <property type="project" value="UniProtKB-SubCell"/>
</dbReference>
<dbReference type="Proteomes" id="UP000030300">
    <property type="component" value="Chromosome"/>
</dbReference>
<evidence type="ECO:0000313" key="9">
    <source>
        <dbReference type="Proteomes" id="UP000030300"/>
    </source>
</evidence>
<dbReference type="GO" id="GO:0015297">
    <property type="term" value="F:antiporter activity"/>
    <property type="evidence" value="ECO:0007669"/>
    <property type="project" value="InterPro"/>
</dbReference>
<dbReference type="Pfam" id="PF01758">
    <property type="entry name" value="SBF"/>
    <property type="match status" value="1"/>
</dbReference>
<dbReference type="InterPro" id="IPR002657">
    <property type="entry name" value="BilAc:Na_symport/Acr3"/>
</dbReference>
<dbReference type="AlphaFoldDB" id="A0A0A1DPQ4"/>
<protein>
    <submittedName>
        <fullName evidence="8">Arsenical-resistance protein ACR3</fullName>
    </submittedName>
</protein>
<evidence type="ECO:0000256" key="1">
    <source>
        <dbReference type="ARBA" id="ARBA00004651"/>
    </source>
</evidence>
<keyword evidence="3" id="KW-0813">Transport</keyword>
<evidence type="ECO:0000313" key="8">
    <source>
        <dbReference type="EMBL" id="AIY19364.1"/>
    </source>
</evidence>
<keyword evidence="6" id="KW-1133">Transmembrane helix</keyword>